<gene>
    <name evidence="2" type="ORF">BACCOP_02222</name>
</gene>
<reference evidence="2 3" key="1">
    <citation type="submission" date="2008-04" db="EMBL/GenBank/DDBJ databases">
        <title>Draft genome sequence of Bacteroides coprocola (DSM 17136).</title>
        <authorList>
            <person name="Sudarsanam P."/>
            <person name="Ley R."/>
            <person name="Guruge J."/>
            <person name="Turnbaugh P.J."/>
            <person name="Mahowald M."/>
            <person name="Liep D."/>
            <person name="Gordon J."/>
        </authorList>
    </citation>
    <scope>NUCLEOTIDE SEQUENCE [LARGE SCALE GENOMIC DNA]</scope>
    <source>
        <strain evidence="2 3">DSM 17136</strain>
    </source>
</reference>
<reference evidence="2 3" key="2">
    <citation type="submission" date="2008-04" db="EMBL/GenBank/DDBJ databases">
        <authorList>
            <person name="Fulton L."/>
            <person name="Clifton S."/>
            <person name="Fulton B."/>
            <person name="Xu J."/>
            <person name="Minx P."/>
            <person name="Pepin K.H."/>
            <person name="Johnson M."/>
            <person name="Thiruvilangam P."/>
            <person name="Bhonagiri V."/>
            <person name="Nash W.E."/>
            <person name="Mardis E.R."/>
            <person name="Wilson R.K."/>
        </authorList>
    </citation>
    <scope>NUCLEOTIDE SEQUENCE [LARGE SCALE GENOMIC DNA]</scope>
    <source>
        <strain evidence="2 3">DSM 17136</strain>
    </source>
</reference>
<accession>B3JJZ8</accession>
<feature type="coiled-coil region" evidence="1">
    <location>
        <begin position="170"/>
        <end position="227"/>
    </location>
</feature>
<dbReference type="Proteomes" id="UP000003146">
    <property type="component" value="Unassembled WGS sequence"/>
</dbReference>
<dbReference type="eggNOG" id="ENOG502ZBPR">
    <property type="taxonomic scope" value="Bacteria"/>
</dbReference>
<protein>
    <recommendedName>
        <fullName evidence="4">DUF4391 domain-containing protein</fullName>
    </recommendedName>
</protein>
<evidence type="ECO:0000256" key="1">
    <source>
        <dbReference type="SAM" id="Coils"/>
    </source>
</evidence>
<dbReference type="RefSeq" id="WP_007569940.1">
    <property type="nucleotide sequence ID" value="NZ_DS981493.1"/>
</dbReference>
<comment type="caution">
    <text evidence="2">The sequence shown here is derived from an EMBL/GenBank/DDBJ whole genome shotgun (WGS) entry which is preliminary data.</text>
</comment>
<dbReference type="AlphaFoldDB" id="B3JJZ8"/>
<name>B3JJZ8_9BACT</name>
<evidence type="ECO:0000313" key="3">
    <source>
        <dbReference type="Proteomes" id="UP000003146"/>
    </source>
</evidence>
<dbReference type="InterPro" id="IPR025503">
    <property type="entry name" value="DUF4391"/>
</dbReference>
<proteinExistence type="predicted"/>
<organism evidence="2 3">
    <name type="scientific">Phocaeicola coprocola DSM 17136</name>
    <dbReference type="NCBI Taxonomy" id="470145"/>
    <lineage>
        <taxon>Bacteria</taxon>
        <taxon>Pseudomonadati</taxon>
        <taxon>Bacteroidota</taxon>
        <taxon>Bacteroidia</taxon>
        <taxon>Bacteroidales</taxon>
        <taxon>Bacteroidaceae</taxon>
        <taxon>Phocaeicola</taxon>
    </lineage>
</organism>
<dbReference type="STRING" id="470145.BACCOP_02222"/>
<sequence length="231" mass="26924">MDNILNFPSTTIVNKPVSKNAFYGRSGDSSLREFLTREFEGIVWLYKLAPATLNVEDGEYVHEIDVFYCRMKENEYSIKPFCAMDELLPRHTVFIIEYGEKLDLLMHHKEMSVVHGEQKWKCGVSEIQRDIRIDADTLNIQGQSMDAVYNGLLSQISGLSASTKEEYKELVDIRKQIESIQKQILMLQKRIKAEKQFNRQMELNTEVRQLRKEITLLTDKLNKNNINSEIN</sequence>
<dbReference type="OrthoDB" id="9805811at2"/>
<dbReference type="Pfam" id="PF14335">
    <property type="entry name" value="DUF4391"/>
    <property type="match status" value="1"/>
</dbReference>
<evidence type="ECO:0008006" key="4">
    <source>
        <dbReference type="Google" id="ProtNLM"/>
    </source>
</evidence>
<keyword evidence="1" id="KW-0175">Coiled coil</keyword>
<evidence type="ECO:0000313" key="2">
    <source>
        <dbReference type="EMBL" id="EDV00658.1"/>
    </source>
</evidence>
<dbReference type="EMBL" id="ABIY02000091">
    <property type="protein sequence ID" value="EDV00658.1"/>
    <property type="molecule type" value="Genomic_DNA"/>
</dbReference>
<dbReference type="HOGENOM" id="CLU_084466_1_0_10"/>